<proteinExistence type="predicted"/>
<dbReference type="PATRIC" id="fig|158899.10.peg.1841"/>
<dbReference type="AlphaFoldDB" id="A0A127PA62"/>
<protein>
    <recommendedName>
        <fullName evidence="3">XRE family transcriptional regulator</fullName>
    </recommendedName>
</protein>
<evidence type="ECO:0008006" key="3">
    <source>
        <dbReference type="Google" id="ProtNLM"/>
    </source>
</evidence>
<evidence type="ECO:0000313" key="2">
    <source>
        <dbReference type="Proteomes" id="UP000072421"/>
    </source>
</evidence>
<organism evidence="1">
    <name type="scientific">Collimonas fungivorans</name>
    <dbReference type="NCBI Taxonomy" id="158899"/>
    <lineage>
        <taxon>Bacteria</taxon>
        <taxon>Pseudomonadati</taxon>
        <taxon>Pseudomonadota</taxon>
        <taxon>Betaproteobacteria</taxon>
        <taxon>Burkholderiales</taxon>
        <taxon>Oxalobacteraceae</taxon>
        <taxon>Collimonas</taxon>
    </lineage>
</organism>
<evidence type="ECO:0000313" key="1">
    <source>
        <dbReference type="EMBL" id="AMO94534.1"/>
    </source>
</evidence>
<name>A0A127PA62_9BURK</name>
<dbReference type="OrthoDB" id="8780455at2"/>
<dbReference type="RefSeq" id="WP_061539567.1">
    <property type="nucleotide sequence ID" value="NZ_CP013232.1"/>
</dbReference>
<dbReference type="Proteomes" id="UP000072421">
    <property type="component" value="Chromosome"/>
</dbReference>
<reference evidence="1 2" key="1">
    <citation type="submission" date="2015-11" db="EMBL/GenBank/DDBJ databases">
        <title>Exploring the genomic traits of fungus-feeding bacterial genus Collimonas.</title>
        <authorList>
            <person name="Song C."/>
            <person name="Schmidt R."/>
            <person name="de Jager V."/>
            <person name="Krzyzanowska D."/>
            <person name="Jongedijk E."/>
            <person name="Cankar K."/>
            <person name="Beekwilder J."/>
            <person name="van Veen A."/>
            <person name="de Boer W."/>
            <person name="van Veen J.A."/>
            <person name="Garbeva P."/>
        </authorList>
    </citation>
    <scope>NUCLEOTIDE SEQUENCE [LARGE SCALE GENOMIC DNA]</scope>
    <source>
        <strain evidence="1 2">Ter6</strain>
    </source>
</reference>
<gene>
    <name evidence="1" type="ORF">CFter6_1837</name>
</gene>
<sequence length="78" mass="8468">MQINHTTNNPAHMLDVVISNQNLENDAALARVLKVAAPVISKVRNNVLPVGPTLLVKLHEATGMTTREIKALAGIEQY</sequence>
<dbReference type="EMBL" id="CP013232">
    <property type="protein sequence ID" value="AMO94534.1"/>
    <property type="molecule type" value="Genomic_DNA"/>
</dbReference>
<accession>A0A127PA62</accession>